<dbReference type="RefSeq" id="WP_227714808.1">
    <property type="nucleotide sequence ID" value="NZ_JAVMBO010000018.1"/>
</dbReference>
<evidence type="ECO:0000256" key="1">
    <source>
        <dbReference type="SAM" id="Phobius"/>
    </source>
</evidence>
<keyword evidence="1" id="KW-0472">Membrane</keyword>
<keyword evidence="1" id="KW-1133">Transmembrane helix</keyword>
<sequence length="159" mass="17083">MTSFSPVSSRIDLTLSPSVAVGCLAATPWLTASAFVLIAAAAGKSWLYALAPLTLAGALFQYRLNGLLIGPSAVLGLYLEKNTLYARLGNGQTAAVSACRSSRLNSRMALLKLHAVASRSTSYPVVILSGQRVSGNLPEEQFRRLRLWLRLGRTQQSFD</sequence>
<proteinExistence type="predicted"/>
<evidence type="ECO:0008006" key="4">
    <source>
        <dbReference type="Google" id="ProtNLM"/>
    </source>
</evidence>
<keyword evidence="3" id="KW-1185">Reference proteome</keyword>
<gene>
    <name evidence="2" type="ORF">RKA07_17010</name>
</gene>
<keyword evidence="1" id="KW-0812">Transmembrane</keyword>
<organism evidence="2 3">
    <name type="scientific">Marinobacter xiaoshiensis</name>
    <dbReference type="NCBI Taxonomy" id="3073652"/>
    <lineage>
        <taxon>Bacteria</taxon>
        <taxon>Pseudomonadati</taxon>
        <taxon>Pseudomonadota</taxon>
        <taxon>Gammaproteobacteria</taxon>
        <taxon>Pseudomonadales</taxon>
        <taxon>Marinobacteraceae</taxon>
        <taxon>Marinobacter</taxon>
    </lineage>
</organism>
<feature type="transmembrane region" description="Helical" evidence="1">
    <location>
        <begin position="21"/>
        <end position="42"/>
    </location>
</feature>
<accession>A0ABU2HM03</accession>
<name>A0ABU2HM03_9GAMM</name>
<dbReference type="Proteomes" id="UP001267407">
    <property type="component" value="Unassembled WGS sequence"/>
</dbReference>
<evidence type="ECO:0000313" key="3">
    <source>
        <dbReference type="Proteomes" id="UP001267407"/>
    </source>
</evidence>
<dbReference type="EMBL" id="JAVMBO010000018">
    <property type="protein sequence ID" value="MDS1311803.1"/>
    <property type="molecule type" value="Genomic_DNA"/>
</dbReference>
<reference evidence="2" key="1">
    <citation type="submission" date="2023-09" db="EMBL/GenBank/DDBJ databases">
        <title>Marinobacter sediminicola sp. nov. and Marinobacter maritimum sp. nov., isolated from marine sediment.</title>
        <authorList>
            <person name="An J."/>
        </authorList>
    </citation>
    <scope>NUCLEOTIDE SEQUENCE</scope>
    <source>
        <strain evidence="2">F60267</strain>
    </source>
</reference>
<feature type="transmembrane region" description="Helical" evidence="1">
    <location>
        <begin position="62"/>
        <end position="79"/>
    </location>
</feature>
<evidence type="ECO:0000313" key="2">
    <source>
        <dbReference type="EMBL" id="MDS1311803.1"/>
    </source>
</evidence>
<protein>
    <recommendedName>
        <fullName evidence="4">Toxin CptA</fullName>
    </recommendedName>
</protein>
<comment type="caution">
    <text evidence="2">The sequence shown here is derived from an EMBL/GenBank/DDBJ whole genome shotgun (WGS) entry which is preliminary data.</text>
</comment>